<feature type="region of interest" description="Disordered" evidence="1">
    <location>
        <begin position="58"/>
        <end position="181"/>
    </location>
</feature>
<evidence type="ECO:0000313" key="4">
    <source>
        <dbReference type="Proteomes" id="UP000815677"/>
    </source>
</evidence>
<organism evidence="3 4">
    <name type="scientific">Mycena chlorophos</name>
    <name type="common">Agaric fungus</name>
    <name type="synonym">Agaricus chlorophos</name>
    <dbReference type="NCBI Taxonomy" id="658473"/>
    <lineage>
        <taxon>Eukaryota</taxon>
        <taxon>Fungi</taxon>
        <taxon>Dikarya</taxon>
        <taxon>Basidiomycota</taxon>
        <taxon>Agaricomycotina</taxon>
        <taxon>Agaricomycetes</taxon>
        <taxon>Agaricomycetidae</taxon>
        <taxon>Agaricales</taxon>
        <taxon>Marasmiineae</taxon>
        <taxon>Mycenaceae</taxon>
        <taxon>Mycena</taxon>
    </lineage>
</organism>
<proteinExistence type="predicted"/>
<feature type="compositionally biased region" description="Low complexity" evidence="1">
    <location>
        <begin position="87"/>
        <end position="116"/>
    </location>
</feature>
<dbReference type="PROSITE" id="PS51257">
    <property type="entry name" value="PROKAR_LIPOPROTEIN"/>
    <property type="match status" value="1"/>
</dbReference>
<sequence length="246" mass="26474">MYTSKLALLVLLTASAACAYPTTAPNELAVADGFPAQLHDTPMSAVAAERGLVARRAVPRIDGARDEEKRQIHNADYHAESPPPSPDQAAPAQASPSSSPSPNPNSKASAADADAPATKDTTKEPKDKRESDTDASFYKSGPGPVSPSNSRSSSGPGSTTNEQSQSQSQQEQVDIGDDDADAAVWERSTVVSRLSKIGGGDWHGFSRRDVEEKTNPNNRDFDHDAVMRWNQAEVDRMDEKWRKMVV</sequence>
<keyword evidence="4" id="KW-1185">Reference proteome</keyword>
<feature type="compositionally biased region" description="Basic and acidic residues" evidence="1">
    <location>
        <begin position="120"/>
        <end position="132"/>
    </location>
</feature>
<feature type="region of interest" description="Disordered" evidence="1">
    <location>
        <begin position="196"/>
        <end position="222"/>
    </location>
</feature>
<feature type="compositionally biased region" description="Basic and acidic residues" evidence="1">
    <location>
        <begin position="204"/>
        <end position="222"/>
    </location>
</feature>
<feature type="compositionally biased region" description="Low complexity" evidence="1">
    <location>
        <begin position="140"/>
        <end position="172"/>
    </location>
</feature>
<gene>
    <name evidence="3" type="ORF">MCHLO_04979</name>
</gene>
<name>A0ABQ0L8N3_MYCCL</name>
<evidence type="ECO:0000313" key="3">
    <source>
        <dbReference type="EMBL" id="GAT47519.1"/>
    </source>
</evidence>
<feature type="compositionally biased region" description="Basic and acidic residues" evidence="1">
    <location>
        <begin position="62"/>
        <end position="79"/>
    </location>
</feature>
<dbReference type="EMBL" id="DF843626">
    <property type="protein sequence ID" value="GAT47519.1"/>
    <property type="molecule type" value="Genomic_DNA"/>
</dbReference>
<feature type="signal peptide" evidence="2">
    <location>
        <begin position="1"/>
        <end position="19"/>
    </location>
</feature>
<evidence type="ECO:0000256" key="1">
    <source>
        <dbReference type="SAM" id="MobiDB-lite"/>
    </source>
</evidence>
<dbReference type="Proteomes" id="UP000815677">
    <property type="component" value="Unassembled WGS sequence"/>
</dbReference>
<evidence type="ECO:0000256" key="2">
    <source>
        <dbReference type="SAM" id="SignalP"/>
    </source>
</evidence>
<protein>
    <submittedName>
        <fullName evidence="3">Uncharacterized protein</fullName>
    </submittedName>
</protein>
<reference evidence="3" key="1">
    <citation type="submission" date="2014-09" db="EMBL/GenBank/DDBJ databases">
        <title>Genome sequence of the luminous mushroom Mycena chlorophos for searching fungal bioluminescence genes.</title>
        <authorList>
            <person name="Tanaka Y."/>
            <person name="Kasuga D."/>
            <person name="Oba Y."/>
            <person name="Hase S."/>
            <person name="Sato K."/>
            <person name="Oba Y."/>
            <person name="Sakakibara Y."/>
        </authorList>
    </citation>
    <scope>NUCLEOTIDE SEQUENCE</scope>
</reference>
<keyword evidence="2" id="KW-0732">Signal</keyword>
<accession>A0ABQ0L8N3</accession>
<feature type="chain" id="PRO_5045559823" evidence="2">
    <location>
        <begin position="20"/>
        <end position="246"/>
    </location>
</feature>